<feature type="transmembrane region" description="Helical" evidence="9">
    <location>
        <begin position="82"/>
        <end position="99"/>
    </location>
</feature>
<evidence type="ECO:0000256" key="7">
    <source>
        <dbReference type="ARBA" id="ARBA00022989"/>
    </source>
</evidence>
<dbReference type="InterPro" id="IPR003439">
    <property type="entry name" value="ABC_transporter-like_ATP-bd"/>
</dbReference>
<dbReference type="SUPFAM" id="SSF90123">
    <property type="entry name" value="ABC transporter transmembrane region"/>
    <property type="match status" value="1"/>
</dbReference>
<keyword evidence="5" id="KW-0547">Nucleotide-binding</keyword>
<dbReference type="PANTHER" id="PTHR24221">
    <property type="entry name" value="ATP-BINDING CASSETTE SUB-FAMILY B"/>
    <property type="match status" value="1"/>
</dbReference>
<reference evidence="12 13" key="1">
    <citation type="submission" date="2016-11" db="EMBL/GenBank/DDBJ databases">
        <title>Draft Genome Sequences of Nine Cyanobacterial Strains from Diverse Habitats.</title>
        <authorList>
            <person name="Zhu T."/>
            <person name="Hou S."/>
            <person name="Lu X."/>
            <person name="Hess W.R."/>
        </authorList>
    </citation>
    <scope>NUCLEOTIDE SEQUENCE [LARGE SCALE GENOMIC DNA]</scope>
    <source>
        <strain evidence="12 13">NIES-592</strain>
    </source>
</reference>
<evidence type="ECO:0000256" key="8">
    <source>
        <dbReference type="ARBA" id="ARBA00023136"/>
    </source>
</evidence>
<keyword evidence="2" id="KW-0813">Transport</keyword>
<dbReference type="InterPro" id="IPR017871">
    <property type="entry name" value="ABC_transporter-like_CS"/>
</dbReference>
<keyword evidence="7 9" id="KW-1133">Transmembrane helix</keyword>
<dbReference type="PROSITE" id="PS00211">
    <property type="entry name" value="ABC_TRANSPORTER_1"/>
    <property type="match status" value="1"/>
</dbReference>
<dbReference type="InterPro" id="IPR039421">
    <property type="entry name" value="Type_1_exporter"/>
</dbReference>
<feature type="domain" description="ABC transmembrane type-1" evidence="11">
    <location>
        <begin position="39"/>
        <end position="330"/>
    </location>
</feature>
<evidence type="ECO:0000256" key="3">
    <source>
        <dbReference type="ARBA" id="ARBA00022475"/>
    </source>
</evidence>
<dbReference type="SMART" id="SM00382">
    <property type="entry name" value="AAA"/>
    <property type="match status" value="1"/>
</dbReference>
<evidence type="ECO:0000256" key="2">
    <source>
        <dbReference type="ARBA" id="ARBA00022448"/>
    </source>
</evidence>
<protein>
    <submittedName>
        <fullName evidence="12">Multidrug ABC transporter ATP-binding protein</fullName>
    </submittedName>
</protein>
<dbReference type="InterPro" id="IPR011527">
    <property type="entry name" value="ABC1_TM_dom"/>
</dbReference>
<gene>
    <name evidence="12" type="ORF">NIES592_08590</name>
</gene>
<name>A0A1U7H1R7_9CYAN</name>
<keyword evidence="4 9" id="KW-0812">Transmembrane</keyword>
<dbReference type="InterPro" id="IPR003593">
    <property type="entry name" value="AAA+_ATPase"/>
</dbReference>
<feature type="transmembrane region" description="Helical" evidence="9">
    <location>
        <begin position="183"/>
        <end position="203"/>
    </location>
</feature>
<dbReference type="Gene3D" id="3.40.50.300">
    <property type="entry name" value="P-loop containing nucleotide triphosphate hydrolases"/>
    <property type="match status" value="1"/>
</dbReference>
<organism evidence="12 13">
    <name type="scientific">Fischerella major NIES-592</name>
    <dbReference type="NCBI Taxonomy" id="210994"/>
    <lineage>
        <taxon>Bacteria</taxon>
        <taxon>Bacillati</taxon>
        <taxon>Cyanobacteriota</taxon>
        <taxon>Cyanophyceae</taxon>
        <taxon>Nostocales</taxon>
        <taxon>Hapalosiphonaceae</taxon>
        <taxon>Fischerella</taxon>
    </lineage>
</organism>
<feature type="transmembrane region" description="Helical" evidence="9">
    <location>
        <begin position="155"/>
        <end position="177"/>
    </location>
</feature>
<evidence type="ECO:0000256" key="4">
    <source>
        <dbReference type="ARBA" id="ARBA00022692"/>
    </source>
</evidence>
<evidence type="ECO:0000256" key="5">
    <source>
        <dbReference type="ARBA" id="ARBA00022741"/>
    </source>
</evidence>
<dbReference type="PROSITE" id="PS50929">
    <property type="entry name" value="ABC_TM1F"/>
    <property type="match status" value="1"/>
</dbReference>
<evidence type="ECO:0000256" key="9">
    <source>
        <dbReference type="SAM" id="Phobius"/>
    </source>
</evidence>
<dbReference type="GO" id="GO:0034040">
    <property type="term" value="F:ATPase-coupled lipid transmembrane transporter activity"/>
    <property type="evidence" value="ECO:0007669"/>
    <property type="project" value="TreeGrafter"/>
</dbReference>
<dbReference type="PANTHER" id="PTHR24221:SF646">
    <property type="entry name" value="HAEMOLYSIN SECRETION ATP-BINDING PROTEIN"/>
    <property type="match status" value="1"/>
</dbReference>
<dbReference type="PROSITE" id="PS50893">
    <property type="entry name" value="ABC_TRANSPORTER_2"/>
    <property type="match status" value="1"/>
</dbReference>
<dbReference type="GO" id="GO:0005524">
    <property type="term" value="F:ATP binding"/>
    <property type="evidence" value="ECO:0007669"/>
    <property type="project" value="UniProtKB-KW"/>
</dbReference>
<dbReference type="GO" id="GO:0005886">
    <property type="term" value="C:plasma membrane"/>
    <property type="evidence" value="ECO:0007669"/>
    <property type="project" value="UniProtKB-SubCell"/>
</dbReference>
<comment type="caution">
    <text evidence="12">The sequence shown here is derived from an EMBL/GenBank/DDBJ whole genome shotgun (WGS) entry which is preliminary data.</text>
</comment>
<comment type="subcellular location">
    <subcellularLocation>
        <location evidence="1">Cell membrane</location>
        <topology evidence="1">Multi-pass membrane protein</topology>
    </subcellularLocation>
</comment>
<keyword evidence="8 9" id="KW-0472">Membrane</keyword>
<keyword evidence="3" id="KW-1003">Cell membrane</keyword>
<dbReference type="FunFam" id="3.40.50.300:FF:000221">
    <property type="entry name" value="Multidrug ABC transporter ATP-binding protein"/>
    <property type="match status" value="1"/>
</dbReference>
<evidence type="ECO:0000313" key="13">
    <source>
        <dbReference type="Proteomes" id="UP000186391"/>
    </source>
</evidence>
<dbReference type="Gene3D" id="1.20.1560.10">
    <property type="entry name" value="ABC transporter type 1, transmembrane domain"/>
    <property type="match status" value="1"/>
</dbReference>
<dbReference type="Pfam" id="PF00005">
    <property type="entry name" value="ABC_tran"/>
    <property type="match status" value="1"/>
</dbReference>
<evidence type="ECO:0000259" key="11">
    <source>
        <dbReference type="PROSITE" id="PS50929"/>
    </source>
</evidence>
<dbReference type="AlphaFoldDB" id="A0A1U7H1R7"/>
<dbReference type="Proteomes" id="UP000186391">
    <property type="component" value="Unassembled WGS sequence"/>
</dbReference>
<keyword evidence="6 12" id="KW-0067">ATP-binding</keyword>
<evidence type="ECO:0000259" key="10">
    <source>
        <dbReference type="PROSITE" id="PS50893"/>
    </source>
</evidence>
<evidence type="ECO:0000256" key="6">
    <source>
        <dbReference type="ARBA" id="ARBA00022840"/>
    </source>
</evidence>
<evidence type="ECO:0000256" key="1">
    <source>
        <dbReference type="ARBA" id="ARBA00004651"/>
    </source>
</evidence>
<dbReference type="SUPFAM" id="SSF52540">
    <property type="entry name" value="P-loop containing nucleoside triphosphate hydrolases"/>
    <property type="match status" value="1"/>
</dbReference>
<dbReference type="InterPro" id="IPR036640">
    <property type="entry name" value="ABC1_TM_sf"/>
</dbReference>
<evidence type="ECO:0000313" key="12">
    <source>
        <dbReference type="EMBL" id="OKH14923.1"/>
    </source>
</evidence>
<feature type="domain" description="ABC transporter" evidence="10">
    <location>
        <begin position="365"/>
        <end position="605"/>
    </location>
</feature>
<dbReference type="InterPro" id="IPR027417">
    <property type="entry name" value="P-loop_NTPase"/>
</dbReference>
<dbReference type="OrthoDB" id="9762790at2"/>
<proteinExistence type="predicted"/>
<accession>A0A1U7H1R7</accession>
<feature type="transmembrane region" description="Helical" evidence="9">
    <location>
        <begin position="269"/>
        <end position="288"/>
    </location>
</feature>
<sequence>MNSQGLDILKRKFRSANTIINHLIQTLSLVWAASGYWTLASMVMLLVQGILPAISLTFTRQVVDNLVVVAGNGLSVANVQKILIPVALMAGIMLLGEFFNSSSEWIRTAQSELVNDHITALIHNQSVTVDYGFYEYSEYNDKLNRAREGASGRSLALLESIGSLLQNSVTLLAMATILIPYGLWLPTILIISAFPAFYVLMYLSKIQYQWSQRTTTDRRWLMYYDYLLTNSSTAAEVRLFDFANHFQSAYQILRRRLVKEQFHLLKLQTLGRFIAAIIALIITGGALAWMGRQVLLGILTLGDLALFFQVFNQGQGIVKELLSNIGKIYRNSLFIGNLFEFLQIQPTIVDPENPVAVPTKPQKEIRFRQVTFRYPGATEAVLENFNLIIPAGKIVAIVGDNGAGKSTLIKLLCRFYDPDSGRIELDGIDLRNFAVKEFRRLITVLFQSPIPYYTTAGENIALGDITALSNQVEIESAAKASGIHEKIMRLPLGYNTMLGKLFPDGTDLSGGQWQRLALARAFFRRAQIIILDEPTSAMDPWAEYDWLERFRTLAEGRTAVVITHRFTLAMQADIIYVMRAGRIVESGNHGELLALGGLYAQSWKAQMESSSSQKVKNGIA</sequence>
<dbReference type="GO" id="GO:0140359">
    <property type="term" value="F:ABC-type transporter activity"/>
    <property type="evidence" value="ECO:0007669"/>
    <property type="project" value="InterPro"/>
</dbReference>
<dbReference type="EMBL" id="MRCA01000003">
    <property type="protein sequence ID" value="OKH14923.1"/>
    <property type="molecule type" value="Genomic_DNA"/>
</dbReference>
<keyword evidence="13" id="KW-1185">Reference proteome</keyword>
<dbReference type="GO" id="GO:0016887">
    <property type="term" value="F:ATP hydrolysis activity"/>
    <property type="evidence" value="ECO:0007669"/>
    <property type="project" value="InterPro"/>
</dbReference>
<dbReference type="RefSeq" id="WP_073555497.1">
    <property type="nucleotide sequence ID" value="NZ_MRCA01000003.1"/>
</dbReference>